<gene>
    <name evidence="7" type="ORF">J2Z20_001300</name>
</gene>
<dbReference type="InterPro" id="IPR000835">
    <property type="entry name" value="HTH_MarR-typ"/>
</dbReference>
<protein>
    <submittedName>
        <fullName evidence="7">DNA-binding MarR family transcriptional regulator</fullName>
    </submittedName>
</protein>
<dbReference type="Gene3D" id="1.10.10.10">
    <property type="entry name" value="Winged helix-like DNA-binding domain superfamily/Winged helix DNA-binding domain"/>
    <property type="match status" value="1"/>
</dbReference>
<name>A0ABS4H1N5_9BACL</name>
<dbReference type="PROSITE" id="PS50995">
    <property type="entry name" value="HTH_MARR_2"/>
    <property type="match status" value="1"/>
</dbReference>
<dbReference type="Pfam" id="PF22381">
    <property type="entry name" value="Staph_reg_Sar_Rot"/>
    <property type="match status" value="1"/>
</dbReference>
<evidence type="ECO:0000313" key="7">
    <source>
        <dbReference type="EMBL" id="MBP1936439.1"/>
    </source>
</evidence>
<dbReference type="Proteomes" id="UP001519273">
    <property type="component" value="Unassembled WGS sequence"/>
</dbReference>
<keyword evidence="8" id="KW-1185">Reference proteome</keyword>
<evidence type="ECO:0000256" key="4">
    <source>
        <dbReference type="ARBA" id="ARBA00023125"/>
    </source>
</evidence>
<comment type="caution">
    <text evidence="7">The sequence shown here is derived from an EMBL/GenBank/DDBJ whole genome shotgun (WGS) entry which is preliminary data.</text>
</comment>
<dbReference type="SMART" id="SM00347">
    <property type="entry name" value="HTH_MARR"/>
    <property type="match status" value="1"/>
</dbReference>
<keyword evidence="5" id="KW-0804">Transcription</keyword>
<dbReference type="PANTHER" id="PTHR33164:SF5">
    <property type="entry name" value="ORGANIC HYDROPEROXIDE RESISTANCE TRANSCRIPTIONAL REGULATOR"/>
    <property type="match status" value="1"/>
</dbReference>
<dbReference type="SUPFAM" id="SSF46785">
    <property type="entry name" value="Winged helix' DNA-binding domain"/>
    <property type="match status" value="1"/>
</dbReference>
<evidence type="ECO:0000256" key="3">
    <source>
        <dbReference type="ARBA" id="ARBA00023015"/>
    </source>
</evidence>
<keyword evidence="4 7" id="KW-0238">DNA-binding</keyword>
<dbReference type="EMBL" id="JAGGKP010000001">
    <property type="protein sequence ID" value="MBP1936439.1"/>
    <property type="molecule type" value="Genomic_DNA"/>
</dbReference>
<organism evidence="7 8">
    <name type="scientific">Paenibacillus sediminis</name>
    <dbReference type="NCBI Taxonomy" id="664909"/>
    <lineage>
        <taxon>Bacteria</taxon>
        <taxon>Bacillati</taxon>
        <taxon>Bacillota</taxon>
        <taxon>Bacilli</taxon>
        <taxon>Bacillales</taxon>
        <taxon>Paenibacillaceae</taxon>
        <taxon>Paenibacillus</taxon>
    </lineage>
</organism>
<evidence type="ECO:0000256" key="2">
    <source>
        <dbReference type="ARBA" id="ARBA00022490"/>
    </source>
</evidence>
<dbReference type="InterPro" id="IPR039422">
    <property type="entry name" value="MarR/SlyA-like"/>
</dbReference>
<sequence length="154" mass="17826">METMHNPQLKLDNQICFTIYAASREITKLYQPHLDQLGITYSQYIVFLVLWERGACTVKELGDALYLDSGTLTPLLKRLQAAGYINRERSTEDERKVIISLTEKGRELQKKAESIPAMIQEATCLSLDEYGQLLGQFRDLLHRVHERNVENERK</sequence>
<dbReference type="RefSeq" id="WP_209846730.1">
    <property type="nucleotide sequence ID" value="NZ_CBCRVE010000002.1"/>
</dbReference>
<dbReference type="InterPro" id="IPR036388">
    <property type="entry name" value="WH-like_DNA-bd_sf"/>
</dbReference>
<keyword evidence="3" id="KW-0805">Transcription regulation</keyword>
<dbReference type="GO" id="GO:0003677">
    <property type="term" value="F:DNA binding"/>
    <property type="evidence" value="ECO:0007669"/>
    <property type="project" value="UniProtKB-KW"/>
</dbReference>
<proteinExistence type="predicted"/>
<evidence type="ECO:0000256" key="1">
    <source>
        <dbReference type="ARBA" id="ARBA00004496"/>
    </source>
</evidence>
<dbReference type="InterPro" id="IPR036390">
    <property type="entry name" value="WH_DNA-bd_sf"/>
</dbReference>
<evidence type="ECO:0000256" key="5">
    <source>
        <dbReference type="ARBA" id="ARBA00023163"/>
    </source>
</evidence>
<evidence type="ECO:0000313" key="8">
    <source>
        <dbReference type="Proteomes" id="UP001519273"/>
    </source>
</evidence>
<evidence type="ECO:0000259" key="6">
    <source>
        <dbReference type="PROSITE" id="PS50995"/>
    </source>
</evidence>
<comment type="subcellular location">
    <subcellularLocation>
        <location evidence="1">Cytoplasm</location>
    </subcellularLocation>
</comment>
<feature type="domain" description="HTH marR-type" evidence="6">
    <location>
        <begin position="12"/>
        <end position="146"/>
    </location>
</feature>
<dbReference type="PANTHER" id="PTHR33164">
    <property type="entry name" value="TRANSCRIPTIONAL REGULATOR, MARR FAMILY"/>
    <property type="match status" value="1"/>
</dbReference>
<dbReference type="PRINTS" id="PR00598">
    <property type="entry name" value="HTHMARR"/>
</dbReference>
<keyword evidence="2" id="KW-0963">Cytoplasm</keyword>
<reference evidence="7 8" key="1">
    <citation type="submission" date="2021-03" db="EMBL/GenBank/DDBJ databases">
        <title>Genomic Encyclopedia of Type Strains, Phase IV (KMG-IV): sequencing the most valuable type-strain genomes for metagenomic binning, comparative biology and taxonomic classification.</title>
        <authorList>
            <person name="Goeker M."/>
        </authorList>
    </citation>
    <scope>NUCLEOTIDE SEQUENCE [LARGE SCALE GENOMIC DNA]</scope>
    <source>
        <strain evidence="7 8">DSM 23491</strain>
    </source>
</reference>
<accession>A0ABS4H1N5</accession>
<dbReference type="InterPro" id="IPR055166">
    <property type="entry name" value="Transc_reg_Sar_Rot_HTH"/>
</dbReference>